<sequence length="232" mass="26278">MAETVSQLQLRLKAKELHKRWKIRPWIQRIPLIQFPVWLAMMESIRRMVGMSGGLLSIVQGWVETFPEAPQIAVQQSMSSEGALWFSDLLATDPYGILPALLSAVVFTNISIGWKSASAEEISNMRFRKQRIKARALGIFKRTLQMSALLLWPVMTFQEVPAGMLIYWISSTIFATIQTKSFSLLLKGVPMPAPLETKLIGDKYEPETKRETPLAEDKSRKLRMIKQSGPSS</sequence>
<organism evidence="1">
    <name type="scientific">Ophidiomyces ophidiicola</name>
    <dbReference type="NCBI Taxonomy" id="1387563"/>
    <lineage>
        <taxon>Eukaryota</taxon>
        <taxon>Fungi</taxon>
        <taxon>Dikarya</taxon>
        <taxon>Ascomycota</taxon>
        <taxon>Pezizomycotina</taxon>
        <taxon>Eurotiomycetes</taxon>
        <taxon>Eurotiomycetidae</taxon>
        <taxon>Onygenales</taxon>
        <taxon>Onygenaceae</taxon>
        <taxon>Ophidiomyces</taxon>
    </lineage>
</organism>
<protein>
    <submittedName>
        <fullName evidence="1">Uncharacterized protein</fullName>
    </submittedName>
</protein>
<comment type="caution">
    <text evidence="1">The sequence shown here is derived from an EMBL/GenBank/DDBJ whole genome shotgun (WGS) entry which is preliminary data.</text>
</comment>
<accession>A0ACB8UXU4</accession>
<evidence type="ECO:0000313" key="1">
    <source>
        <dbReference type="EMBL" id="KAI2387894.1"/>
    </source>
</evidence>
<dbReference type="EMBL" id="JALBCA010000035">
    <property type="protein sequence ID" value="KAI2387894.1"/>
    <property type="molecule type" value="Genomic_DNA"/>
</dbReference>
<reference evidence="1" key="1">
    <citation type="journal article" date="2022" name="bioRxiv">
        <title>Population genetic analysis of Ophidiomyces ophidiicola, the causative agent of snake fungal disease, indicates recent introductions to the USA.</title>
        <authorList>
            <person name="Ladner J.T."/>
            <person name="Palmer J.M."/>
            <person name="Ettinger C.L."/>
            <person name="Stajich J.E."/>
            <person name="Farrell T.M."/>
            <person name="Glorioso B.M."/>
            <person name="Lawson B."/>
            <person name="Price S.J."/>
            <person name="Stengle A.G."/>
            <person name="Grear D.A."/>
            <person name="Lorch J.M."/>
        </authorList>
    </citation>
    <scope>NUCLEOTIDE SEQUENCE</scope>
    <source>
        <strain evidence="1">NWHC 24266-5</strain>
    </source>
</reference>
<proteinExistence type="predicted"/>
<name>A0ACB8UXU4_9EURO</name>
<gene>
    <name evidence="1" type="ORF">LOY88_002851</name>
</gene>